<dbReference type="EMBL" id="VIGW01000002">
    <property type="protein sequence ID" value="TWS20815.1"/>
    <property type="molecule type" value="Genomic_DNA"/>
</dbReference>
<gene>
    <name evidence="1" type="ORF">FK529_05695</name>
</gene>
<dbReference type="AlphaFoldDB" id="A0A5C5RFE7"/>
<sequence>MTTESVAPAAASPKILSTTSRRETVWRLARHTTADAVLPIPGDKRGRTLRPDLIEVTETLYDGADAPAPKLSIHVSGQVVNPSTGDLGTRRRIVPPVPLAPWLVELVAKSVTQ</sequence>
<proteinExistence type="predicted"/>
<name>A0A5C5RFE7_9ACTN</name>
<accession>A0A5C5RFE7</accession>
<evidence type="ECO:0000313" key="1">
    <source>
        <dbReference type="EMBL" id="TWS20815.1"/>
    </source>
</evidence>
<reference evidence="1 2" key="1">
    <citation type="submission" date="2019-06" db="EMBL/GenBank/DDBJ databases">
        <title>Tsukamurella conjunctivitidis sp. nov., Tsukamurella assacharolytica sp. nov. and Tsukamurella sputae sp. nov. isolated from patients with conjunctivitis, bacteraemia (lymphoma) and respiratory infection (sputum) in Hong Kong.</title>
        <authorList>
            <person name="Teng J.L.L."/>
            <person name="Lee H.H."/>
            <person name="Fong J.Y.H."/>
            <person name="Fok K.M.N."/>
            <person name="Lau S.K.P."/>
            <person name="Woo P.C.Y."/>
        </authorList>
    </citation>
    <scope>NUCLEOTIDE SEQUENCE [LARGE SCALE GENOMIC DNA]</scope>
    <source>
        <strain evidence="1 2">HKU71</strain>
    </source>
</reference>
<organism evidence="1 2">
    <name type="scientific">Tsukamurella asaccharolytica</name>
    <dbReference type="NCBI Taxonomy" id="2592067"/>
    <lineage>
        <taxon>Bacteria</taxon>
        <taxon>Bacillati</taxon>
        <taxon>Actinomycetota</taxon>
        <taxon>Actinomycetes</taxon>
        <taxon>Mycobacteriales</taxon>
        <taxon>Tsukamurellaceae</taxon>
        <taxon>Tsukamurella</taxon>
    </lineage>
</organism>
<dbReference type="Proteomes" id="UP000317291">
    <property type="component" value="Unassembled WGS sequence"/>
</dbReference>
<evidence type="ECO:0000313" key="2">
    <source>
        <dbReference type="Proteomes" id="UP000317291"/>
    </source>
</evidence>
<keyword evidence="2" id="KW-1185">Reference proteome</keyword>
<protein>
    <submittedName>
        <fullName evidence="1">Uncharacterized protein</fullName>
    </submittedName>
</protein>
<dbReference type="RefSeq" id="WP_146560034.1">
    <property type="nucleotide sequence ID" value="NZ_VIGW01000002.1"/>
</dbReference>
<comment type="caution">
    <text evidence="1">The sequence shown here is derived from an EMBL/GenBank/DDBJ whole genome shotgun (WGS) entry which is preliminary data.</text>
</comment>